<evidence type="ECO:0000313" key="2">
    <source>
        <dbReference type="EMBL" id="PLW82719.1"/>
    </source>
</evidence>
<evidence type="ECO:0000256" key="1">
    <source>
        <dbReference type="SAM" id="MobiDB-lite"/>
    </source>
</evidence>
<proteinExistence type="predicted"/>
<dbReference type="AlphaFoldDB" id="A0A2N5Y2X6"/>
<comment type="caution">
    <text evidence="2">The sequence shown here is derived from an EMBL/GenBank/DDBJ whole genome shotgun (WGS) entry which is preliminary data.</text>
</comment>
<organism evidence="2 3">
    <name type="scientific">Kineobactrum sediminis</name>
    <dbReference type="NCBI Taxonomy" id="1905677"/>
    <lineage>
        <taxon>Bacteria</taxon>
        <taxon>Pseudomonadati</taxon>
        <taxon>Pseudomonadota</taxon>
        <taxon>Gammaproteobacteria</taxon>
        <taxon>Cellvibrionales</taxon>
        <taxon>Halieaceae</taxon>
        <taxon>Kineobactrum</taxon>
    </lineage>
</organism>
<gene>
    <name evidence="2" type="ORF">CWI75_09080</name>
</gene>
<dbReference type="EMBL" id="PKLZ01000007">
    <property type="protein sequence ID" value="PLW82719.1"/>
    <property type="molecule type" value="Genomic_DNA"/>
</dbReference>
<name>A0A2N5Y2X6_9GAMM</name>
<sequence length="196" mass="21677">MDFSGTWALDYGQSDNIQTRLNGMVRELQRQAERRAQNGDTRGPGANLTIGNGTDSGSSIIGLARMSDLVTRSQLLDIDQDPQKIRVRREDNFALACDFHDGKPVLVETPLGREQCGWEGHQLAFIIALPEGLSIRHRLTLGPDGEWLNIATTVVSDRVSSPFTLNRVYRRMESGAAGYSCRQTLTRGKVCTTETP</sequence>
<protein>
    <submittedName>
        <fullName evidence="2">Uncharacterized protein</fullName>
    </submittedName>
</protein>
<reference evidence="3" key="1">
    <citation type="submission" date="2017-11" db="EMBL/GenBank/DDBJ databases">
        <title>The draft genome sequence of Chromatocurvus sp. F02.</title>
        <authorList>
            <person name="Du Z.-J."/>
            <person name="Chang Y.-Q."/>
        </authorList>
    </citation>
    <scope>NUCLEOTIDE SEQUENCE [LARGE SCALE GENOMIC DNA]</scope>
    <source>
        <strain evidence="3">F02</strain>
    </source>
</reference>
<evidence type="ECO:0000313" key="3">
    <source>
        <dbReference type="Proteomes" id="UP000234845"/>
    </source>
</evidence>
<dbReference type="Proteomes" id="UP000234845">
    <property type="component" value="Unassembled WGS sequence"/>
</dbReference>
<keyword evidence="3" id="KW-1185">Reference proteome</keyword>
<accession>A0A2N5Y2X6</accession>
<feature type="region of interest" description="Disordered" evidence="1">
    <location>
        <begin position="32"/>
        <end position="53"/>
    </location>
</feature>